<dbReference type="Proteomes" id="UP000253687">
    <property type="component" value="Unassembled WGS sequence"/>
</dbReference>
<dbReference type="Proteomes" id="UP000271175">
    <property type="component" value="Unassembled WGS sequence"/>
</dbReference>
<keyword evidence="6" id="KW-0255">Endonuclease</keyword>
<name>A0A232PGR0_ECOLX</name>
<reference evidence="4" key="3">
    <citation type="submission" date="2023-06" db="EMBL/GenBank/DDBJ databases">
        <title>Deciphering the underlying mechanisms mediating the transmission of blaNDM gene from human to animals in China.</title>
        <authorList>
            <person name="Chen K."/>
            <person name="Chen S."/>
        </authorList>
    </citation>
    <scope>NUCLEOTIDE SEQUENCE</scope>
    <source>
        <strain evidence="4">1199</strain>
    </source>
</reference>
<dbReference type="RefSeq" id="WP_001313190.1">
    <property type="nucleotide sequence ID" value="NZ_AP022173.1"/>
</dbReference>
<comment type="caution">
    <text evidence="6">The sequence shown here is derived from an EMBL/GenBank/DDBJ whole genome shotgun (WGS) entry which is preliminary data.</text>
</comment>
<dbReference type="EMBL" id="QOGZ01000053">
    <property type="protein sequence ID" value="RDA32678.1"/>
    <property type="molecule type" value="Genomic_DNA"/>
</dbReference>
<evidence type="ECO:0000256" key="1">
    <source>
        <dbReference type="SAM" id="MobiDB-lite"/>
    </source>
</evidence>
<evidence type="ECO:0000313" key="3">
    <source>
        <dbReference type="EMBL" id="EFC3527742.1"/>
    </source>
</evidence>
<evidence type="ECO:0000313" key="8">
    <source>
        <dbReference type="Proteomes" id="UP000271175"/>
    </source>
</evidence>
<evidence type="ECO:0000313" key="4">
    <source>
        <dbReference type="EMBL" id="MCV5624175.1"/>
    </source>
</evidence>
<dbReference type="Proteomes" id="UP000538406">
    <property type="component" value="Unassembled WGS sequence"/>
</dbReference>
<feature type="domain" description="HNH nuclease" evidence="2">
    <location>
        <begin position="44"/>
        <end position="97"/>
    </location>
</feature>
<organism evidence="6 7">
    <name type="scientific">Escherichia coli</name>
    <dbReference type="NCBI Taxonomy" id="562"/>
    <lineage>
        <taxon>Bacteria</taxon>
        <taxon>Pseudomonadati</taxon>
        <taxon>Pseudomonadota</taxon>
        <taxon>Gammaproteobacteria</taxon>
        <taxon>Enterobacterales</taxon>
        <taxon>Enterobacteriaceae</taxon>
        <taxon>Escherichia</taxon>
    </lineage>
</organism>
<dbReference type="AlphaFoldDB" id="A0A232PGR0"/>
<gene>
    <name evidence="3" type="ORF">CTR35_005037</name>
    <name evidence="5" type="ORF">D9E49_26865</name>
    <name evidence="6" type="ORF">DTL43_24675</name>
    <name evidence="4" type="ORF">OFN31_20805</name>
</gene>
<evidence type="ECO:0000259" key="2">
    <source>
        <dbReference type="Pfam" id="PF13391"/>
    </source>
</evidence>
<dbReference type="GO" id="GO:0004519">
    <property type="term" value="F:endonuclease activity"/>
    <property type="evidence" value="ECO:0007669"/>
    <property type="project" value="UniProtKB-KW"/>
</dbReference>
<keyword evidence="6" id="KW-0540">Nuclease</keyword>
<dbReference type="EMBL" id="ROAL01000054">
    <property type="protein sequence ID" value="MIB63937.1"/>
    <property type="molecule type" value="Genomic_DNA"/>
</dbReference>
<sequence>MLKKADHSSGHFNTSPYVKILVWIHAAAHCELCETNLTHDFRIGTPMKWGEVAHILPASPKGPRGNTGHSEEEAQTRTNDSENLMLLCPECHNRIDRDGDNYPKDDLSGLHSSCLTRIRLAASTPREERAIPVIVQGQHHQTLVAIPAQPLLTAMSAEGLTAQGHPITGKR</sequence>
<evidence type="ECO:0000313" key="6">
    <source>
        <dbReference type="EMBL" id="RDA32678.1"/>
    </source>
</evidence>
<dbReference type="InterPro" id="IPR003615">
    <property type="entry name" value="HNH_nuc"/>
</dbReference>
<evidence type="ECO:0000313" key="5">
    <source>
        <dbReference type="EMBL" id="MIB63937.1"/>
    </source>
</evidence>
<dbReference type="Proteomes" id="UP001208624">
    <property type="component" value="Unassembled WGS sequence"/>
</dbReference>
<reference evidence="3 9" key="2">
    <citation type="submission" date="2018-08" db="EMBL/GenBank/DDBJ databases">
        <authorList>
            <consortium name="NARMS: The National Antimicrobial Resistance Monitoring System"/>
        </authorList>
    </citation>
    <scope>NUCLEOTIDE SEQUENCE [LARGE SCALE GENOMIC DNA]</scope>
    <source>
        <strain evidence="5 8">CVM N17EC0276</strain>
        <strain evidence="3 9">FSIS11705178</strain>
    </source>
</reference>
<feature type="region of interest" description="Disordered" evidence="1">
    <location>
        <begin position="57"/>
        <end position="78"/>
    </location>
</feature>
<protein>
    <submittedName>
        <fullName evidence="6">HNH endonuclease</fullName>
    </submittedName>
</protein>
<dbReference type="EMBL" id="AASHPR010000115">
    <property type="protein sequence ID" value="EFC3527742.1"/>
    <property type="molecule type" value="Genomic_DNA"/>
</dbReference>
<dbReference type="Pfam" id="PF13391">
    <property type="entry name" value="HNH_2"/>
    <property type="match status" value="1"/>
</dbReference>
<keyword evidence="6" id="KW-0378">Hydrolase</keyword>
<proteinExistence type="predicted"/>
<evidence type="ECO:0000313" key="9">
    <source>
        <dbReference type="Proteomes" id="UP000538406"/>
    </source>
</evidence>
<accession>A0A232PGR0</accession>
<evidence type="ECO:0000313" key="7">
    <source>
        <dbReference type="Proteomes" id="UP000253687"/>
    </source>
</evidence>
<reference evidence="6 7" key="1">
    <citation type="submission" date="2018-07" db="EMBL/GenBank/DDBJ databases">
        <title>Whole Genome Sequence Analysis of Avian Pathogenic E. coli - An Australian Perspective.</title>
        <authorList>
            <person name="Cummins M.L."/>
            <person name="Reid C.J."/>
            <person name="Roy Chowdhury P."/>
            <person name="Bushell R."/>
            <person name="Esbert N."/>
            <person name="Tivendale K.A."/>
            <person name="Noormohammadi A.H."/>
            <person name="Islam S."/>
            <person name="Marenda M.S."/>
            <person name="Browning G.F."/>
            <person name="Markham P.F."/>
            <person name="Djordjevic S.P."/>
        </authorList>
    </citation>
    <scope>NUCLEOTIDE SEQUENCE [LARGE SCALE GENOMIC DNA]</scope>
    <source>
        <strain evidence="6 7">AVC211</strain>
    </source>
</reference>
<dbReference type="EMBL" id="JAOVKC010000031">
    <property type="protein sequence ID" value="MCV5624175.1"/>
    <property type="molecule type" value="Genomic_DNA"/>
</dbReference>